<dbReference type="PANTHER" id="PTHR36699:SF1">
    <property type="entry name" value="L,D-TRANSPEPTIDASE YAFK-RELATED"/>
    <property type="match status" value="1"/>
</dbReference>
<keyword evidence="3 6" id="KW-0133">Cell shape</keyword>
<dbReference type="Proteomes" id="UP000739538">
    <property type="component" value="Unassembled WGS sequence"/>
</dbReference>
<feature type="domain" description="L,D-TPase catalytic" evidence="8">
    <location>
        <begin position="240"/>
        <end position="377"/>
    </location>
</feature>
<proteinExistence type="predicted"/>
<keyword evidence="7" id="KW-0812">Transmembrane</keyword>
<evidence type="ECO:0000256" key="3">
    <source>
        <dbReference type="ARBA" id="ARBA00022960"/>
    </source>
</evidence>
<dbReference type="SUPFAM" id="SSF141523">
    <property type="entry name" value="L,D-transpeptidase catalytic domain-like"/>
    <property type="match status" value="1"/>
</dbReference>
<keyword evidence="5 6" id="KW-0961">Cell wall biogenesis/degradation</keyword>
<evidence type="ECO:0000256" key="4">
    <source>
        <dbReference type="ARBA" id="ARBA00022984"/>
    </source>
</evidence>
<gene>
    <name evidence="9" type="ORF">KDA27_26475</name>
</gene>
<name>A0A956SG18_UNCEI</name>
<dbReference type="EMBL" id="JAGQHS010000325">
    <property type="protein sequence ID" value="MCA9759367.1"/>
    <property type="molecule type" value="Genomic_DNA"/>
</dbReference>
<keyword evidence="4 6" id="KW-0573">Peptidoglycan synthesis</keyword>
<organism evidence="9 10">
    <name type="scientific">Eiseniibacteriota bacterium</name>
    <dbReference type="NCBI Taxonomy" id="2212470"/>
    <lineage>
        <taxon>Bacteria</taxon>
        <taxon>Candidatus Eiseniibacteriota</taxon>
    </lineage>
</organism>
<reference evidence="9" key="1">
    <citation type="submission" date="2020-04" db="EMBL/GenBank/DDBJ databases">
        <authorList>
            <person name="Zhang T."/>
        </authorList>
    </citation>
    <scope>NUCLEOTIDE SEQUENCE</scope>
    <source>
        <strain evidence="9">HKST-UBA02</strain>
    </source>
</reference>
<dbReference type="CDD" id="cd16913">
    <property type="entry name" value="YkuD_like"/>
    <property type="match status" value="1"/>
</dbReference>
<dbReference type="Gene3D" id="2.40.440.10">
    <property type="entry name" value="L,D-transpeptidase catalytic domain-like"/>
    <property type="match status" value="1"/>
</dbReference>
<comment type="caution">
    <text evidence="9">The sequence shown here is derived from an EMBL/GenBank/DDBJ whole genome shotgun (WGS) entry which is preliminary data.</text>
</comment>
<dbReference type="InterPro" id="IPR005490">
    <property type="entry name" value="LD_TPept_cat_dom"/>
</dbReference>
<feature type="transmembrane region" description="Helical" evidence="7">
    <location>
        <begin position="20"/>
        <end position="43"/>
    </location>
</feature>
<evidence type="ECO:0000313" key="10">
    <source>
        <dbReference type="Proteomes" id="UP000739538"/>
    </source>
</evidence>
<protein>
    <submittedName>
        <fullName evidence="9">L,D-transpeptidase family protein</fullName>
    </submittedName>
</protein>
<keyword evidence="7" id="KW-1133">Transmembrane helix</keyword>
<evidence type="ECO:0000256" key="2">
    <source>
        <dbReference type="ARBA" id="ARBA00022679"/>
    </source>
</evidence>
<dbReference type="PROSITE" id="PS52029">
    <property type="entry name" value="LD_TPASE"/>
    <property type="match status" value="1"/>
</dbReference>
<comment type="pathway">
    <text evidence="1 6">Cell wall biogenesis; peptidoglycan biosynthesis.</text>
</comment>
<evidence type="ECO:0000259" key="8">
    <source>
        <dbReference type="PROSITE" id="PS52029"/>
    </source>
</evidence>
<dbReference type="GO" id="GO:0016740">
    <property type="term" value="F:transferase activity"/>
    <property type="evidence" value="ECO:0007669"/>
    <property type="project" value="UniProtKB-KW"/>
</dbReference>
<feature type="active site" description="Proton donor/acceptor" evidence="6">
    <location>
        <position position="340"/>
    </location>
</feature>
<accession>A0A956SG18</accession>
<reference evidence="9" key="2">
    <citation type="journal article" date="2021" name="Microbiome">
        <title>Successional dynamics and alternative stable states in a saline activated sludge microbial community over 9 years.</title>
        <authorList>
            <person name="Wang Y."/>
            <person name="Ye J."/>
            <person name="Ju F."/>
            <person name="Liu L."/>
            <person name="Boyd J.A."/>
            <person name="Deng Y."/>
            <person name="Parks D.H."/>
            <person name="Jiang X."/>
            <person name="Yin X."/>
            <person name="Woodcroft B.J."/>
            <person name="Tyson G.W."/>
            <person name="Hugenholtz P."/>
            <person name="Polz M.F."/>
            <person name="Zhang T."/>
        </authorList>
    </citation>
    <scope>NUCLEOTIDE SEQUENCE</scope>
    <source>
        <strain evidence="9">HKST-UBA02</strain>
    </source>
</reference>
<dbReference type="PANTHER" id="PTHR36699">
    <property type="entry name" value="LD-TRANSPEPTIDASE"/>
    <property type="match status" value="1"/>
</dbReference>
<dbReference type="GO" id="GO:0009252">
    <property type="term" value="P:peptidoglycan biosynthetic process"/>
    <property type="evidence" value="ECO:0007669"/>
    <property type="project" value="UniProtKB-KW"/>
</dbReference>
<evidence type="ECO:0000256" key="6">
    <source>
        <dbReference type="PROSITE-ProRule" id="PRU01373"/>
    </source>
</evidence>
<keyword evidence="7" id="KW-0472">Membrane</keyword>
<dbReference type="GO" id="GO:0008360">
    <property type="term" value="P:regulation of cell shape"/>
    <property type="evidence" value="ECO:0007669"/>
    <property type="project" value="UniProtKB-UniRule"/>
</dbReference>
<evidence type="ECO:0000256" key="7">
    <source>
        <dbReference type="SAM" id="Phobius"/>
    </source>
</evidence>
<evidence type="ECO:0000313" key="9">
    <source>
        <dbReference type="EMBL" id="MCA9759367.1"/>
    </source>
</evidence>
<evidence type="ECO:0000256" key="1">
    <source>
        <dbReference type="ARBA" id="ARBA00004752"/>
    </source>
</evidence>
<feature type="active site" description="Nucleophile" evidence="6">
    <location>
        <position position="353"/>
    </location>
</feature>
<dbReference type="AlphaFoldDB" id="A0A956SG18"/>
<dbReference type="Pfam" id="PF03734">
    <property type="entry name" value="YkuD"/>
    <property type="match status" value="1"/>
</dbReference>
<keyword evidence="2" id="KW-0808">Transferase</keyword>
<dbReference type="InterPro" id="IPR038063">
    <property type="entry name" value="Transpep_catalytic_dom"/>
</dbReference>
<sequence length="398" mass="44524">MEYAEFVRARSRRQARAKRAWRWAFFVAVLITVGTAVVVWPFVSGRALEPALAFEHATEAIDEARRLGAEEWASSPFSAADSLLRAAAVELVRQKTRLAPLRNFADAGVLLSAARDSAASATDITRRTKAAVESESYLALDELTQVLLEAEAVRDAKVLDSAARRKLQAARVQAVEAHLRQEETDFIGARDLAQEATVQALEVLDNAASRTARFVDDRELERWQTWLDQTIAESREKKCTAIVVNKERNELVLYDSGKEVRRYPAEMGRRALERKLYEGDGATPEGRYRVVKKKQGPDTIYHRALLIDYPTQTDLDRLADAKRRRQVRADARPGGSIEIHGQGGKGWDWTRGCIAMTNRDIDDLWSHVDVNTPVTIVGGDGRDGAFSRVARSAAKRRK</sequence>
<evidence type="ECO:0000256" key="5">
    <source>
        <dbReference type="ARBA" id="ARBA00023316"/>
    </source>
</evidence>
<dbReference type="GO" id="GO:0071555">
    <property type="term" value="P:cell wall organization"/>
    <property type="evidence" value="ECO:0007669"/>
    <property type="project" value="UniProtKB-UniRule"/>
</dbReference>